<reference evidence="1" key="2">
    <citation type="journal article" date="2015" name="Data Brief">
        <title>Shoot transcriptome of the giant reed, Arundo donax.</title>
        <authorList>
            <person name="Barrero R.A."/>
            <person name="Guerrero F.D."/>
            <person name="Moolhuijzen P."/>
            <person name="Goolsby J.A."/>
            <person name="Tidwell J."/>
            <person name="Bellgard S.E."/>
            <person name="Bellgard M.I."/>
        </authorList>
    </citation>
    <scope>NUCLEOTIDE SEQUENCE</scope>
    <source>
        <tissue evidence="1">Shoot tissue taken approximately 20 cm above the soil surface</tissue>
    </source>
</reference>
<proteinExistence type="predicted"/>
<dbReference type="EMBL" id="GBRH01161100">
    <property type="protein sequence ID" value="JAE36796.1"/>
    <property type="molecule type" value="Transcribed_RNA"/>
</dbReference>
<organism evidence="1">
    <name type="scientific">Arundo donax</name>
    <name type="common">Giant reed</name>
    <name type="synonym">Donax arundinaceus</name>
    <dbReference type="NCBI Taxonomy" id="35708"/>
    <lineage>
        <taxon>Eukaryota</taxon>
        <taxon>Viridiplantae</taxon>
        <taxon>Streptophyta</taxon>
        <taxon>Embryophyta</taxon>
        <taxon>Tracheophyta</taxon>
        <taxon>Spermatophyta</taxon>
        <taxon>Magnoliopsida</taxon>
        <taxon>Liliopsida</taxon>
        <taxon>Poales</taxon>
        <taxon>Poaceae</taxon>
        <taxon>PACMAD clade</taxon>
        <taxon>Arundinoideae</taxon>
        <taxon>Arundineae</taxon>
        <taxon>Arundo</taxon>
    </lineage>
</organism>
<reference evidence="1" key="1">
    <citation type="submission" date="2014-09" db="EMBL/GenBank/DDBJ databases">
        <authorList>
            <person name="Magalhaes I.L.F."/>
            <person name="Oliveira U."/>
            <person name="Santos F.R."/>
            <person name="Vidigal T.H.D.A."/>
            <person name="Brescovit A.D."/>
            <person name="Santos A.J."/>
        </authorList>
    </citation>
    <scope>NUCLEOTIDE SEQUENCE</scope>
    <source>
        <tissue evidence="1">Shoot tissue taken approximately 20 cm above the soil surface</tissue>
    </source>
</reference>
<accession>A0A0A9HPH6</accession>
<name>A0A0A9HPH6_ARUDO</name>
<evidence type="ECO:0000313" key="1">
    <source>
        <dbReference type="EMBL" id="JAE36796.1"/>
    </source>
</evidence>
<protein>
    <submittedName>
        <fullName evidence="1">Uncharacterized protein</fullName>
    </submittedName>
</protein>
<dbReference type="AlphaFoldDB" id="A0A0A9HPH6"/>
<sequence length="25" mass="2915">MCASAIEQRLLCWRSSLVTCRYPLD</sequence>